<protein>
    <submittedName>
        <fullName evidence="6">NlpC/P60 family protein</fullName>
    </submittedName>
</protein>
<dbReference type="InterPro" id="IPR000064">
    <property type="entry name" value="NLP_P60_dom"/>
</dbReference>
<dbReference type="Proteomes" id="UP000265725">
    <property type="component" value="Chromosome"/>
</dbReference>
<evidence type="ECO:0000259" key="5">
    <source>
        <dbReference type="PROSITE" id="PS51935"/>
    </source>
</evidence>
<keyword evidence="7" id="KW-1185">Reference proteome</keyword>
<dbReference type="PROSITE" id="PS51935">
    <property type="entry name" value="NLPC_P60"/>
    <property type="match status" value="1"/>
</dbReference>
<keyword evidence="3" id="KW-0378">Hydrolase</keyword>
<keyword evidence="2" id="KW-0645">Protease</keyword>
<dbReference type="InterPro" id="IPR038765">
    <property type="entry name" value="Papain-like_cys_pep_sf"/>
</dbReference>
<reference evidence="7" key="1">
    <citation type="submission" date="2018-09" db="EMBL/GenBank/DDBJ databases">
        <authorList>
            <person name="Zhu H."/>
        </authorList>
    </citation>
    <scope>NUCLEOTIDE SEQUENCE [LARGE SCALE GENOMIC DNA]</scope>
    <source>
        <strain evidence="7">K2R23-3</strain>
    </source>
</reference>
<evidence type="ECO:0000256" key="2">
    <source>
        <dbReference type="ARBA" id="ARBA00022670"/>
    </source>
</evidence>
<dbReference type="KEGG" id="paek:D3873_01315"/>
<dbReference type="Pfam" id="PF00877">
    <property type="entry name" value="NLPC_P60"/>
    <property type="match status" value="1"/>
</dbReference>
<accession>A0A385YPZ1</accession>
<dbReference type="SUPFAM" id="SSF54001">
    <property type="entry name" value="Cysteine proteinases"/>
    <property type="match status" value="1"/>
</dbReference>
<evidence type="ECO:0000256" key="3">
    <source>
        <dbReference type="ARBA" id="ARBA00022801"/>
    </source>
</evidence>
<evidence type="ECO:0000313" key="7">
    <source>
        <dbReference type="Proteomes" id="UP000265725"/>
    </source>
</evidence>
<dbReference type="GO" id="GO:0008234">
    <property type="term" value="F:cysteine-type peptidase activity"/>
    <property type="evidence" value="ECO:0007669"/>
    <property type="project" value="UniProtKB-KW"/>
</dbReference>
<evidence type="ECO:0000256" key="4">
    <source>
        <dbReference type="ARBA" id="ARBA00022807"/>
    </source>
</evidence>
<dbReference type="GO" id="GO:0006508">
    <property type="term" value="P:proteolysis"/>
    <property type="evidence" value="ECO:0007669"/>
    <property type="project" value="UniProtKB-KW"/>
</dbReference>
<feature type="domain" description="NlpC/P60" evidence="5">
    <location>
        <begin position="106"/>
        <end position="227"/>
    </location>
</feature>
<evidence type="ECO:0000313" key="6">
    <source>
        <dbReference type="EMBL" id="AYC28574.1"/>
    </source>
</evidence>
<dbReference type="PANTHER" id="PTHR47053:SF1">
    <property type="entry name" value="MUREIN DD-ENDOPEPTIDASE MEPH-RELATED"/>
    <property type="match status" value="1"/>
</dbReference>
<dbReference type="PANTHER" id="PTHR47053">
    <property type="entry name" value="MUREIN DD-ENDOPEPTIDASE MEPH-RELATED"/>
    <property type="match status" value="1"/>
</dbReference>
<organism evidence="6 7">
    <name type="scientific">Paenisporosarcina cavernae</name>
    <dbReference type="NCBI Taxonomy" id="2320858"/>
    <lineage>
        <taxon>Bacteria</taxon>
        <taxon>Bacillati</taxon>
        <taxon>Bacillota</taxon>
        <taxon>Bacilli</taxon>
        <taxon>Bacillales</taxon>
        <taxon>Caryophanaceae</taxon>
        <taxon>Paenisporosarcina</taxon>
    </lineage>
</organism>
<comment type="similarity">
    <text evidence="1">Belongs to the peptidase C40 family.</text>
</comment>
<keyword evidence="4" id="KW-0788">Thiol protease</keyword>
<dbReference type="EMBL" id="CP032418">
    <property type="protein sequence ID" value="AYC28574.1"/>
    <property type="molecule type" value="Genomic_DNA"/>
</dbReference>
<dbReference type="AlphaFoldDB" id="A0A385YPZ1"/>
<sequence length="234" mass="26536">MEKEDGMVYCQVPITNVWTHPSKVRKVDDLMLQENPNVIDWLEKQTLQQRKDLAEHCRIQTQLNYGEKVEIDHIEKEWACVYCLEQPTSKQSKGYPGWVLRKHLTSEKLESDQLPPNLHLSDFLGKPYCWGGLSKDAIDCSGLVYILAKSTGNLIPRDAKDQVECGFYVSKVVVGDCLFFGEKRAQHVGIAISSKEMIHAPCTGKTVEKISIADYKTYPLLSIRRGIISPKVVV</sequence>
<dbReference type="OrthoDB" id="9813368at2"/>
<name>A0A385YPZ1_9BACL</name>
<proteinExistence type="inferred from homology"/>
<dbReference type="InterPro" id="IPR051202">
    <property type="entry name" value="Peptidase_C40"/>
</dbReference>
<gene>
    <name evidence="6" type="ORF">D3873_01315</name>
</gene>
<dbReference type="Gene3D" id="3.90.1720.10">
    <property type="entry name" value="endopeptidase domain like (from Nostoc punctiforme)"/>
    <property type="match status" value="1"/>
</dbReference>
<evidence type="ECO:0000256" key="1">
    <source>
        <dbReference type="ARBA" id="ARBA00007074"/>
    </source>
</evidence>